<sequence length="573" mass="64616">MFLIQESKLAKLERIEAVKLWGDADMDYAIAESEGASGGLITMWNKKAFQAHHILARRNFIIVKGELFGSFECIIINIYAPNDIRSRRELWKELVQLKTTFQVPWCLGGAFNEVKRIGERVGCLRSDRGMREFNDFINLMEVHDLPMMGRKFTWSNFQDNRAQSRLDRILFHGTMLKHLYPRLCALGGDKISRCLYGQVSHFHSGQPLFAPRSFFGVEDYLDDDNSRPYTYQKGKKSKNPGKVTSKQVAVAGTNSNDIKAVLKSRSDIPACLAIGRILAERAREADVYTASYTPRERDKFEGKIRAVVQSLIDNGSKTGSTAGVGGGSTPKVKEDGLANNEGRKEGVGSEKVDAVKPRESATSTTTNRKRKRKLAVESGESCDTHLVLTRRGGGEDVSPLKGNALSRDSKEELKKKVSTMDKGTGFVAVDRDKEGIIQRRVNAEGSLPNRRDSDSSCEPDPVFYECPDPEFNDFDKGREENCFAVDQLWACYDTADGMPRFYARIRKVFSPEFKLWITWLESCPEDQDEINWLNRDLPIACGKFIHGDTEETIDRLMFSHQVPFDNEVVDVLT</sequence>
<keyword evidence="2" id="KW-1185">Reference proteome</keyword>
<organism evidence="1 2">
    <name type="scientific">Vaccinium darrowii</name>
    <dbReference type="NCBI Taxonomy" id="229202"/>
    <lineage>
        <taxon>Eukaryota</taxon>
        <taxon>Viridiplantae</taxon>
        <taxon>Streptophyta</taxon>
        <taxon>Embryophyta</taxon>
        <taxon>Tracheophyta</taxon>
        <taxon>Spermatophyta</taxon>
        <taxon>Magnoliopsida</taxon>
        <taxon>eudicotyledons</taxon>
        <taxon>Gunneridae</taxon>
        <taxon>Pentapetalae</taxon>
        <taxon>asterids</taxon>
        <taxon>Ericales</taxon>
        <taxon>Ericaceae</taxon>
        <taxon>Vaccinioideae</taxon>
        <taxon>Vaccinieae</taxon>
        <taxon>Vaccinium</taxon>
    </lineage>
</organism>
<accession>A0ACB7XEV9</accession>
<gene>
    <name evidence="1" type="ORF">Vadar_000168</name>
</gene>
<evidence type="ECO:0000313" key="2">
    <source>
        <dbReference type="Proteomes" id="UP000828048"/>
    </source>
</evidence>
<name>A0ACB7XEV9_9ERIC</name>
<comment type="caution">
    <text evidence="1">The sequence shown here is derived from an EMBL/GenBank/DDBJ whole genome shotgun (WGS) entry which is preliminary data.</text>
</comment>
<proteinExistence type="predicted"/>
<protein>
    <submittedName>
        <fullName evidence="1">Uncharacterized protein</fullName>
    </submittedName>
</protein>
<dbReference type="EMBL" id="CM037160">
    <property type="protein sequence ID" value="KAH7839133.1"/>
    <property type="molecule type" value="Genomic_DNA"/>
</dbReference>
<reference evidence="1 2" key="1">
    <citation type="journal article" date="2021" name="Hortic Res">
        <title>High-quality reference genome and annotation aids understanding of berry development for evergreen blueberry (Vaccinium darrowii).</title>
        <authorList>
            <person name="Yu J."/>
            <person name="Hulse-Kemp A.M."/>
            <person name="Babiker E."/>
            <person name="Staton M."/>
        </authorList>
    </citation>
    <scope>NUCLEOTIDE SEQUENCE [LARGE SCALE GENOMIC DNA]</scope>
    <source>
        <strain evidence="2">cv. NJ 8807/NJ 8810</strain>
        <tissue evidence="1">Young leaf</tissue>
    </source>
</reference>
<evidence type="ECO:0000313" key="1">
    <source>
        <dbReference type="EMBL" id="KAH7839133.1"/>
    </source>
</evidence>
<dbReference type="Proteomes" id="UP000828048">
    <property type="component" value="Chromosome 10"/>
</dbReference>